<dbReference type="EC" id="2.4.1.266" evidence="1"/>
<reference evidence="2" key="1">
    <citation type="submission" date="2017-05" db="EMBL/GenBank/DDBJ databases">
        <authorList>
            <person name="Rodrigo-Torres L."/>
            <person name="Arahal R. D."/>
            <person name="Lucena T."/>
        </authorList>
    </citation>
    <scope>NUCLEOTIDE SEQUENCE [LARGE SCALE GENOMIC DNA]</scope>
    <source>
        <strain evidence="2">CECT 8621</strain>
    </source>
</reference>
<evidence type="ECO:0000313" key="2">
    <source>
        <dbReference type="Proteomes" id="UP000202922"/>
    </source>
</evidence>
<dbReference type="OrthoDB" id="9477at2"/>
<dbReference type="GO" id="GO:0016757">
    <property type="term" value="F:glycosyltransferase activity"/>
    <property type="evidence" value="ECO:0007669"/>
    <property type="project" value="UniProtKB-KW"/>
</dbReference>
<sequence length="406" mass="45903">MADFHQNGNVATLHNLRTRSPEALVHELSTFAQSRKISLILPSLFSELEGDALPNILNELSSVPFLHRIVIGLDRADENQYRHAKKFFSRLPQEHVVIWNDSPRMKAIHQRLEDFGLNPGEPGKGRNVWFCMGYTLACKDSAVVALHDCDITTYKAEMLARLVYPLANPNFPYQIAKGYYPRVGGGKLNGRVSRLLVSPLLIAMKKVIGDRDYLDFLRSFRYPLSGEFALRIATVPDLRIPSDWGLEVGVLSEAWRNLAPKSVCQVEIADNYDHKHQPVSEEDSQTGLSRMSIDISKALFRKLAADGTVFSEEIFRTLKATYYRTALDLLESYNSDAKMNGLEIDRHKEEKMIELFAANIMTAGHIFLENPADSPFIPTWNRVHAADPSLMDDMLKAVADDYDDYA</sequence>
<organism evidence="1 2">
    <name type="scientific">Actibacterium lipolyticum</name>
    <dbReference type="NCBI Taxonomy" id="1524263"/>
    <lineage>
        <taxon>Bacteria</taxon>
        <taxon>Pseudomonadati</taxon>
        <taxon>Pseudomonadota</taxon>
        <taxon>Alphaproteobacteria</taxon>
        <taxon>Rhodobacterales</taxon>
        <taxon>Roseobacteraceae</taxon>
        <taxon>Actibacterium</taxon>
    </lineage>
</organism>
<keyword evidence="1" id="KW-0328">Glycosyltransferase</keyword>
<keyword evidence="1" id="KW-0808">Transferase</keyword>
<accession>A0A238KPJ4</accession>
<gene>
    <name evidence="1" type="primary">gpgS</name>
    <name evidence="1" type="ORF">COL8621_02632</name>
</gene>
<evidence type="ECO:0000313" key="1">
    <source>
        <dbReference type="EMBL" id="SMX44784.1"/>
    </source>
</evidence>
<keyword evidence="2" id="KW-1185">Reference proteome</keyword>
<dbReference type="EMBL" id="FXYE01000002">
    <property type="protein sequence ID" value="SMX44784.1"/>
    <property type="molecule type" value="Genomic_DNA"/>
</dbReference>
<protein>
    <submittedName>
        <fullName evidence="1">Glucosyl-3-phosphoglycerate synthase</fullName>
        <ecNumber evidence="1">2.4.1.266</ecNumber>
    </submittedName>
</protein>
<name>A0A238KPJ4_9RHOB</name>
<dbReference type="SUPFAM" id="SSF53448">
    <property type="entry name" value="Nucleotide-diphospho-sugar transferases"/>
    <property type="match status" value="1"/>
</dbReference>
<dbReference type="InterPro" id="IPR029044">
    <property type="entry name" value="Nucleotide-diphossugar_trans"/>
</dbReference>
<proteinExistence type="predicted"/>
<dbReference type="RefSeq" id="WP_093967749.1">
    <property type="nucleotide sequence ID" value="NZ_FXYE01000002.1"/>
</dbReference>
<dbReference type="Proteomes" id="UP000202922">
    <property type="component" value="Unassembled WGS sequence"/>
</dbReference>
<dbReference type="Gene3D" id="3.90.550.10">
    <property type="entry name" value="Spore Coat Polysaccharide Biosynthesis Protein SpsA, Chain A"/>
    <property type="match status" value="1"/>
</dbReference>
<dbReference type="AlphaFoldDB" id="A0A238KPJ4"/>